<evidence type="ECO:0000313" key="1">
    <source>
        <dbReference type="EMBL" id="KEZ75965.1"/>
    </source>
</evidence>
<dbReference type="RefSeq" id="WP_037341154.1">
    <property type="nucleotide sequence ID" value="NZ_APNK01000044.1"/>
</dbReference>
<dbReference type="SUPFAM" id="SSF143744">
    <property type="entry name" value="GlcG-like"/>
    <property type="match status" value="1"/>
</dbReference>
<dbReference type="OrthoDB" id="9800768at2"/>
<organism evidence="1 2">
    <name type="scientific">Salinisphaera hydrothermalis (strain C41B8)</name>
    <dbReference type="NCBI Taxonomy" id="1304275"/>
    <lineage>
        <taxon>Bacteria</taxon>
        <taxon>Pseudomonadati</taxon>
        <taxon>Pseudomonadota</taxon>
        <taxon>Gammaproteobacteria</taxon>
        <taxon>Salinisphaerales</taxon>
        <taxon>Salinisphaeraceae</taxon>
        <taxon>Salinisphaera</taxon>
    </lineage>
</organism>
<dbReference type="Pfam" id="PF03928">
    <property type="entry name" value="HbpS-like"/>
    <property type="match status" value="1"/>
</dbReference>
<keyword evidence="2" id="KW-1185">Reference proteome</keyword>
<dbReference type="EMBL" id="APNK01000044">
    <property type="protein sequence ID" value="KEZ75965.1"/>
    <property type="molecule type" value="Genomic_DNA"/>
</dbReference>
<proteinExistence type="predicted"/>
<gene>
    <name evidence="1" type="ORF">C41B8_17346</name>
</gene>
<dbReference type="eggNOG" id="COG3193">
    <property type="taxonomic scope" value="Bacteria"/>
</dbReference>
<dbReference type="Gene3D" id="3.30.450.150">
    <property type="entry name" value="Haem-degrading domain"/>
    <property type="match status" value="1"/>
</dbReference>
<evidence type="ECO:0008006" key="3">
    <source>
        <dbReference type="Google" id="ProtNLM"/>
    </source>
</evidence>
<dbReference type="PANTHER" id="PTHR34309">
    <property type="entry name" value="SLR1406 PROTEIN"/>
    <property type="match status" value="1"/>
</dbReference>
<dbReference type="PATRIC" id="fig|1304275.5.peg.3551"/>
<sequence length="135" mass="13799">MQHKPTLTLDDVNRILDAAQAEAESNGWKVAIAVVDEGGHPLGLRRLDDCAPMGSYVATEKARTAALGRKESQVFEDMINGGRSAFLSVPELKATMTGGVPVVVDGQVAGAVGVSGVKPDQDAATAKAGVAAVTG</sequence>
<dbReference type="InterPro" id="IPR038084">
    <property type="entry name" value="PduO/GlcC-like_sf"/>
</dbReference>
<dbReference type="InterPro" id="IPR005624">
    <property type="entry name" value="PduO/GlcC-like"/>
</dbReference>
<dbReference type="PANTHER" id="PTHR34309:SF1">
    <property type="entry name" value="PROTEIN GLCG"/>
    <property type="match status" value="1"/>
</dbReference>
<name>A0A084IGY1_SALHC</name>
<evidence type="ECO:0000313" key="2">
    <source>
        <dbReference type="Proteomes" id="UP000028302"/>
    </source>
</evidence>
<dbReference type="AlphaFoldDB" id="A0A084IGY1"/>
<comment type="caution">
    <text evidence="1">The sequence shown here is derived from an EMBL/GenBank/DDBJ whole genome shotgun (WGS) entry which is preliminary data.</text>
</comment>
<dbReference type="Proteomes" id="UP000028302">
    <property type="component" value="Unassembled WGS sequence"/>
</dbReference>
<protein>
    <recommendedName>
        <fullName evidence="3">GlcG protein</fullName>
    </recommendedName>
</protein>
<dbReference type="InterPro" id="IPR052517">
    <property type="entry name" value="GlcG_carb_metab_protein"/>
</dbReference>
<accession>A0A084IGY1</accession>
<reference evidence="1 2" key="1">
    <citation type="submission" date="2013-03" db="EMBL/GenBank/DDBJ databases">
        <title>Salinisphaera hydrothermalis C41B8 Genome Sequencing.</title>
        <authorList>
            <person name="Li C."/>
            <person name="Lai Q."/>
            <person name="Shao Z."/>
        </authorList>
    </citation>
    <scope>NUCLEOTIDE SEQUENCE [LARGE SCALE GENOMIC DNA]</scope>
    <source>
        <strain evidence="1 2">C41B8</strain>
    </source>
</reference>
<dbReference type="STRING" id="1304275.C41B8_17346"/>